<dbReference type="GO" id="GO:0051082">
    <property type="term" value="F:unfolded protein binding"/>
    <property type="evidence" value="ECO:0007669"/>
    <property type="project" value="TreeGrafter"/>
</dbReference>
<keyword evidence="2" id="KW-0732">Signal</keyword>
<dbReference type="Gene3D" id="1.20.120.1490">
    <property type="match status" value="1"/>
</dbReference>
<dbReference type="GO" id="GO:0030288">
    <property type="term" value="C:outer membrane-bounded periplasmic space"/>
    <property type="evidence" value="ECO:0007669"/>
    <property type="project" value="TreeGrafter"/>
</dbReference>
<protein>
    <recommendedName>
        <fullName evidence="5">Periplasmic heavy metal sensor</fullName>
    </recommendedName>
</protein>
<feature type="signal peptide" evidence="2">
    <location>
        <begin position="1"/>
        <end position="29"/>
    </location>
</feature>
<comment type="caution">
    <text evidence="3">The sequence shown here is derived from an EMBL/GenBank/DDBJ whole genome shotgun (WGS) entry which is preliminary data.</text>
</comment>
<feature type="chain" id="PRO_5002308468" description="Periplasmic heavy metal sensor" evidence="2">
    <location>
        <begin position="30"/>
        <end position="182"/>
    </location>
</feature>
<evidence type="ECO:0000313" key="3">
    <source>
        <dbReference type="EMBL" id="GAN60424.1"/>
    </source>
</evidence>
<reference evidence="3 4" key="1">
    <citation type="submission" date="2012-11" db="EMBL/GenBank/DDBJ databases">
        <title>Whole genome sequence of Acetobacter cibinongensis 4H-1.</title>
        <authorList>
            <person name="Azuma Y."/>
            <person name="Higashiura N."/>
            <person name="Hirakawa H."/>
            <person name="Matsushita K."/>
        </authorList>
    </citation>
    <scope>NUCLEOTIDE SEQUENCE [LARGE SCALE GENOMIC DNA]</scope>
    <source>
        <strain evidence="3 4">4H-1</strain>
    </source>
</reference>
<organism evidence="3 4">
    <name type="scientific">Acetobacter cibinongensis</name>
    <dbReference type="NCBI Taxonomy" id="146475"/>
    <lineage>
        <taxon>Bacteria</taxon>
        <taxon>Pseudomonadati</taxon>
        <taxon>Pseudomonadota</taxon>
        <taxon>Alphaproteobacteria</taxon>
        <taxon>Acetobacterales</taxon>
        <taxon>Acetobacteraceae</taxon>
        <taxon>Acetobacter</taxon>
    </lineage>
</organism>
<dbReference type="AlphaFoldDB" id="A0A0D6N3B0"/>
<name>A0A0D6N3B0_9PROT</name>
<dbReference type="PANTHER" id="PTHR38102:SF1">
    <property type="entry name" value="PERIPLASMIC CHAPERONE SPY"/>
    <property type="match status" value="1"/>
</dbReference>
<gene>
    <name evidence="3" type="ORF">Abci_011_154</name>
</gene>
<proteinExistence type="predicted"/>
<evidence type="ECO:0000313" key="4">
    <source>
        <dbReference type="Proteomes" id="UP000032671"/>
    </source>
</evidence>
<dbReference type="PANTHER" id="PTHR38102">
    <property type="entry name" value="PERIPLASMIC CHAPERONE SPY"/>
    <property type="match status" value="1"/>
</dbReference>
<feature type="region of interest" description="Disordered" evidence="1">
    <location>
        <begin position="147"/>
        <end position="182"/>
    </location>
</feature>
<feature type="compositionally biased region" description="Pro residues" evidence="1">
    <location>
        <begin position="159"/>
        <end position="182"/>
    </location>
</feature>
<evidence type="ECO:0000256" key="1">
    <source>
        <dbReference type="SAM" id="MobiDB-lite"/>
    </source>
</evidence>
<evidence type="ECO:0008006" key="5">
    <source>
        <dbReference type="Google" id="ProtNLM"/>
    </source>
</evidence>
<evidence type="ECO:0000256" key="2">
    <source>
        <dbReference type="SAM" id="SignalP"/>
    </source>
</evidence>
<feature type="region of interest" description="Disordered" evidence="1">
    <location>
        <begin position="30"/>
        <end position="52"/>
    </location>
</feature>
<dbReference type="EMBL" id="BAMV01000011">
    <property type="protein sequence ID" value="GAN60424.1"/>
    <property type="molecule type" value="Genomic_DNA"/>
</dbReference>
<accession>A0A0D6N3B0</accession>
<dbReference type="InterPro" id="IPR052211">
    <property type="entry name" value="Cpx_auxiliary_protein"/>
</dbReference>
<sequence>MTTKAFEMKKALLATALTFGMFTAAGSLARADEATPPPPPPPHHGLCHHHGSMLPLDDIKLTASQKKKIDAIREASRPTTKPDMTQERALHQQIRALLTAPGPVDTAQISTLQQQLSTLHTQHETERMQRELQKEVQIHDVLTKKQLKQIAEHKDEGPTCPPPPPPPGEDGAPPPPPAPPAQ</sequence>
<dbReference type="Proteomes" id="UP000032671">
    <property type="component" value="Unassembled WGS sequence"/>
</dbReference>